<dbReference type="STRING" id="665467.SAMN02982931_04801"/>
<sequence>MTGGYHVPSSTDGGFSFGQYRRNMGMNGPSGAGSQFDSLSGPGLADWR</sequence>
<dbReference type="EMBL" id="FMXQ01000024">
    <property type="protein sequence ID" value="SDB59462.1"/>
    <property type="molecule type" value="Genomic_DNA"/>
</dbReference>
<protein>
    <submittedName>
        <fullName evidence="2">Uncharacterized protein</fullName>
    </submittedName>
</protein>
<name>A0A1G6EQA2_9HYPH</name>
<evidence type="ECO:0000256" key="1">
    <source>
        <dbReference type="SAM" id="MobiDB-lite"/>
    </source>
</evidence>
<organism evidence="2 3">
    <name type="scientific">Bauldia litoralis</name>
    <dbReference type="NCBI Taxonomy" id="665467"/>
    <lineage>
        <taxon>Bacteria</taxon>
        <taxon>Pseudomonadati</taxon>
        <taxon>Pseudomonadota</taxon>
        <taxon>Alphaproteobacteria</taxon>
        <taxon>Hyphomicrobiales</taxon>
        <taxon>Kaistiaceae</taxon>
        <taxon>Bauldia</taxon>
    </lineage>
</organism>
<evidence type="ECO:0000313" key="3">
    <source>
        <dbReference type="Proteomes" id="UP000199071"/>
    </source>
</evidence>
<evidence type="ECO:0000313" key="2">
    <source>
        <dbReference type="EMBL" id="SDB59462.1"/>
    </source>
</evidence>
<dbReference type="AlphaFoldDB" id="A0A1G6EQA2"/>
<feature type="region of interest" description="Disordered" evidence="1">
    <location>
        <begin position="1"/>
        <end position="48"/>
    </location>
</feature>
<proteinExistence type="predicted"/>
<reference evidence="2 3" key="1">
    <citation type="submission" date="2016-10" db="EMBL/GenBank/DDBJ databases">
        <authorList>
            <person name="de Groot N.N."/>
        </authorList>
    </citation>
    <scope>NUCLEOTIDE SEQUENCE [LARGE SCALE GENOMIC DNA]</scope>
    <source>
        <strain evidence="2 3">ATCC 35022</strain>
    </source>
</reference>
<accession>A0A1G6EQA2</accession>
<keyword evidence="3" id="KW-1185">Reference proteome</keyword>
<dbReference type="Proteomes" id="UP000199071">
    <property type="component" value="Unassembled WGS sequence"/>
</dbReference>
<gene>
    <name evidence="2" type="ORF">SAMN02982931_04801</name>
</gene>